<evidence type="ECO:0000256" key="15">
    <source>
        <dbReference type="RuleBase" id="RU003357"/>
    </source>
</evidence>
<dbReference type="EMBL" id="FQWQ01000002">
    <property type="protein sequence ID" value="SHH23114.1"/>
    <property type="molecule type" value="Genomic_DNA"/>
</dbReference>
<evidence type="ECO:0000313" key="20">
    <source>
        <dbReference type="Proteomes" id="UP000184212"/>
    </source>
</evidence>
<keyword evidence="6 14" id="KW-0812">Transmembrane</keyword>
<evidence type="ECO:0000256" key="16">
    <source>
        <dbReference type="SAM" id="SignalP"/>
    </source>
</evidence>
<keyword evidence="20" id="KW-1185">Reference proteome</keyword>
<dbReference type="SUPFAM" id="SSF49464">
    <property type="entry name" value="Carboxypeptidase regulatory domain-like"/>
    <property type="match status" value="1"/>
</dbReference>
<dbReference type="Pfam" id="PF13715">
    <property type="entry name" value="CarbopepD_reg_2"/>
    <property type="match status" value="1"/>
</dbReference>
<dbReference type="PANTHER" id="PTHR32552:SF68">
    <property type="entry name" value="FERRICHROME OUTER MEMBRANE TRANSPORTER_PHAGE RECEPTOR"/>
    <property type="match status" value="1"/>
</dbReference>
<evidence type="ECO:0000313" key="19">
    <source>
        <dbReference type="EMBL" id="SHH23114.1"/>
    </source>
</evidence>
<evidence type="ECO:0000256" key="14">
    <source>
        <dbReference type="PROSITE-ProRule" id="PRU01360"/>
    </source>
</evidence>
<evidence type="ECO:0000256" key="7">
    <source>
        <dbReference type="ARBA" id="ARBA00022729"/>
    </source>
</evidence>
<evidence type="ECO:0000256" key="5">
    <source>
        <dbReference type="ARBA" id="ARBA00022496"/>
    </source>
</evidence>
<evidence type="ECO:0000256" key="12">
    <source>
        <dbReference type="ARBA" id="ARBA00023170"/>
    </source>
</evidence>
<dbReference type="Pfam" id="PF07715">
    <property type="entry name" value="Plug"/>
    <property type="match status" value="1"/>
</dbReference>
<reference evidence="19 20" key="1">
    <citation type="submission" date="2016-11" db="EMBL/GenBank/DDBJ databases">
        <authorList>
            <person name="Jaros S."/>
            <person name="Januszkiewicz K."/>
            <person name="Wedrychowicz H."/>
        </authorList>
    </citation>
    <scope>NUCLEOTIDE SEQUENCE [LARGE SCALE GENOMIC DNA]</scope>
    <source>
        <strain evidence="19 20">DSM 24574</strain>
    </source>
</reference>
<sequence length="793" mass="87753">MKFLSKYREISLFTRFCFIAFLLLSTATFALPGNPEEKKANLTGIIMTSDGQPAPGVSVYIQELKKGTLTSTNGEFSFNNIPPGDYHLEVSMLGFEKVTHAVSVGPDGAAYVKIELQENSMTLDEVTVVGGGNRFARKESDDISKMPLGNMENPQVYTVVSKELMKEQVVTDYNSAFKNVPGAGISEVRNQGRSSNISRGFSTPQLVRNGVGSFTYATVDPANLERIEVIKGPSATLFGSTLSSFGGLFNRVTKKPFDIFKGEISYSAASWDLNRLTVDVNTPLTEDKKALLRVNTSLHSERSFQDAGFSRNFMIAPSFSYKASDRLTLMLDAEISYYKATSPMRVAPYTKGTAHDVRELGIPYKLSFANNTINYTTQQYNIYAQAKYKISDSWTSQTLLSRTRSSSDGYVVGLTILTDSTLRQTVTNQEYPYYGTDIQQNFIGDFKIAGMRNRIVAGVDYYSLRATRNDASVNMPALNFKKPGAAYNNFTLQNVAPLFAKAKYTNFVSVNENTYSAYVSNVLNITDRLLAMASLRIDRYMNKGAYYPSQDSTAGNYNQTALSPKFGAVYQLVKDKVSVFGNYMNGFSNVSGADYSGTTFKPNWANQLEGGVKLDWTIVAATLSYYNISVTNVTRDDPDHPNFSIQDGTQVSRGFEAEVIASPVHGLNIVAGYVYNDSRYTRSNPSVEGLRPTTAGPPRMANLWVSYRFVNGSAQGLGIGFGGIYGSDSYQSNTETFAFVVPSYTVLDASVFYDQPRYRLGLKVDNLTNEKYWSYRLAAQNPTRVTANVTFKF</sequence>
<feature type="domain" description="TonB-dependent receptor-like beta-barrel" evidence="17">
    <location>
        <begin position="335"/>
        <end position="767"/>
    </location>
</feature>
<dbReference type="GO" id="GO:0015891">
    <property type="term" value="P:siderophore transport"/>
    <property type="evidence" value="ECO:0007669"/>
    <property type="project" value="InterPro"/>
</dbReference>
<evidence type="ECO:0000256" key="13">
    <source>
        <dbReference type="ARBA" id="ARBA00023237"/>
    </source>
</evidence>
<evidence type="ECO:0000259" key="17">
    <source>
        <dbReference type="Pfam" id="PF00593"/>
    </source>
</evidence>
<keyword evidence="4 14" id="KW-1134">Transmembrane beta strand</keyword>
<keyword evidence="8" id="KW-0408">Iron</keyword>
<dbReference type="InterPro" id="IPR039426">
    <property type="entry name" value="TonB-dep_rcpt-like"/>
</dbReference>
<dbReference type="GO" id="GO:0009279">
    <property type="term" value="C:cell outer membrane"/>
    <property type="evidence" value="ECO:0007669"/>
    <property type="project" value="UniProtKB-SubCell"/>
</dbReference>
<dbReference type="SUPFAM" id="SSF56935">
    <property type="entry name" value="Porins"/>
    <property type="match status" value="1"/>
</dbReference>
<dbReference type="InterPro" id="IPR012910">
    <property type="entry name" value="Plug_dom"/>
</dbReference>
<dbReference type="Gene3D" id="2.170.130.10">
    <property type="entry name" value="TonB-dependent receptor, plug domain"/>
    <property type="match status" value="1"/>
</dbReference>
<evidence type="ECO:0000256" key="10">
    <source>
        <dbReference type="ARBA" id="ARBA00023077"/>
    </source>
</evidence>
<dbReference type="STRING" id="947013.SAMN04488109_3276"/>
<dbReference type="InterPro" id="IPR037066">
    <property type="entry name" value="Plug_dom_sf"/>
</dbReference>
<evidence type="ECO:0000256" key="3">
    <source>
        <dbReference type="ARBA" id="ARBA00022448"/>
    </source>
</evidence>
<keyword evidence="11 14" id="KW-0472">Membrane</keyword>
<evidence type="ECO:0000256" key="8">
    <source>
        <dbReference type="ARBA" id="ARBA00023004"/>
    </source>
</evidence>
<evidence type="ECO:0000256" key="6">
    <source>
        <dbReference type="ARBA" id="ARBA00022692"/>
    </source>
</evidence>
<evidence type="ECO:0000256" key="2">
    <source>
        <dbReference type="ARBA" id="ARBA00009810"/>
    </source>
</evidence>
<evidence type="ECO:0000256" key="11">
    <source>
        <dbReference type="ARBA" id="ARBA00023136"/>
    </source>
</evidence>
<evidence type="ECO:0000256" key="4">
    <source>
        <dbReference type="ARBA" id="ARBA00022452"/>
    </source>
</evidence>
<keyword evidence="10 15" id="KW-0798">TonB box</keyword>
<dbReference type="Pfam" id="PF00593">
    <property type="entry name" value="TonB_dep_Rec_b-barrel"/>
    <property type="match status" value="1"/>
</dbReference>
<accession>A0A1M5R9U1</accession>
<dbReference type="PANTHER" id="PTHR32552">
    <property type="entry name" value="FERRICHROME IRON RECEPTOR-RELATED"/>
    <property type="match status" value="1"/>
</dbReference>
<dbReference type="Gene3D" id="2.60.40.1120">
    <property type="entry name" value="Carboxypeptidase-like, regulatory domain"/>
    <property type="match status" value="1"/>
</dbReference>
<comment type="similarity">
    <text evidence="2 14 15">Belongs to the TonB-dependent receptor family.</text>
</comment>
<dbReference type="Gene3D" id="2.40.170.20">
    <property type="entry name" value="TonB-dependent receptor, beta-barrel domain"/>
    <property type="match status" value="1"/>
</dbReference>
<feature type="signal peptide" evidence="16">
    <location>
        <begin position="1"/>
        <end position="30"/>
    </location>
</feature>
<dbReference type="InterPro" id="IPR036942">
    <property type="entry name" value="Beta-barrel_TonB_sf"/>
</dbReference>
<dbReference type="AlphaFoldDB" id="A0A1M5R9U1"/>
<dbReference type="Proteomes" id="UP000184212">
    <property type="component" value="Unassembled WGS sequence"/>
</dbReference>
<dbReference type="NCBIfam" id="TIGR01783">
    <property type="entry name" value="TonB-siderophor"/>
    <property type="match status" value="1"/>
</dbReference>
<keyword evidence="3 14" id="KW-0813">Transport</keyword>
<dbReference type="InterPro" id="IPR010105">
    <property type="entry name" value="TonB_sidphr_rcpt"/>
</dbReference>
<evidence type="ECO:0000256" key="1">
    <source>
        <dbReference type="ARBA" id="ARBA00004571"/>
    </source>
</evidence>
<dbReference type="RefSeq" id="WP_073136034.1">
    <property type="nucleotide sequence ID" value="NZ_FQWQ01000002.1"/>
</dbReference>
<keyword evidence="7 16" id="KW-0732">Signal</keyword>
<protein>
    <submittedName>
        <fullName evidence="19">Iron complex outermembrane recepter protein</fullName>
    </submittedName>
</protein>
<dbReference type="InterPro" id="IPR008969">
    <property type="entry name" value="CarboxyPept-like_regulatory"/>
</dbReference>
<dbReference type="PROSITE" id="PS52016">
    <property type="entry name" value="TONB_DEPENDENT_REC_3"/>
    <property type="match status" value="1"/>
</dbReference>
<name>A0A1M5R9U1_9BACT</name>
<comment type="subcellular location">
    <subcellularLocation>
        <location evidence="1 14">Cell outer membrane</location>
        <topology evidence="1 14">Multi-pass membrane protein</topology>
    </subcellularLocation>
</comment>
<keyword evidence="13 14" id="KW-0998">Cell outer membrane</keyword>
<keyword evidence="5" id="KW-0410">Iron transport</keyword>
<evidence type="ECO:0000256" key="9">
    <source>
        <dbReference type="ARBA" id="ARBA00023065"/>
    </source>
</evidence>
<dbReference type="CDD" id="cd01347">
    <property type="entry name" value="ligand_gated_channel"/>
    <property type="match status" value="1"/>
</dbReference>
<evidence type="ECO:0000259" key="18">
    <source>
        <dbReference type="Pfam" id="PF07715"/>
    </source>
</evidence>
<feature type="chain" id="PRO_5013064778" evidence="16">
    <location>
        <begin position="31"/>
        <end position="793"/>
    </location>
</feature>
<feature type="domain" description="TonB-dependent receptor plug" evidence="18">
    <location>
        <begin position="151"/>
        <end position="240"/>
    </location>
</feature>
<proteinExistence type="inferred from homology"/>
<keyword evidence="9" id="KW-0406">Ion transport</keyword>
<dbReference type="InterPro" id="IPR000531">
    <property type="entry name" value="Beta-barrel_TonB"/>
</dbReference>
<dbReference type="GO" id="GO:0038023">
    <property type="term" value="F:signaling receptor activity"/>
    <property type="evidence" value="ECO:0007669"/>
    <property type="project" value="InterPro"/>
</dbReference>
<dbReference type="GO" id="GO:0015344">
    <property type="term" value="F:siderophore uptake transmembrane transporter activity"/>
    <property type="evidence" value="ECO:0007669"/>
    <property type="project" value="TreeGrafter"/>
</dbReference>
<dbReference type="OrthoDB" id="9758472at2"/>
<organism evidence="19 20">
    <name type="scientific">Chryseolinea serpens</name>
    <dbReference type="NCBI Taxonomy" id="947013"/>
    <lineage>
        <taxon>Bacteria</taxon>
        <taxon>Pseudomonadati</taxon>
        <taxon>Bacteroidota</taxon>
        <taxon>Cytophagia</taxon>
        <taxon>Cytophagales</taxon>
        <taxon>Fulvivirgaceae</taxon>
        <taxon>Chryseolinea</taxon>
    </lineage>
</organism>
<keyword evidence="12" id="KW-0675">Receptor</keyword>
<gene>
    <name evidence="19" type="ORF">SAMN04488109_3276</name>
</gene>